<dbReference type="Gene3D" id="1.25.40.10">
    <property type="entry name" value="Tetratricopeptide repeat domain"/>
    <property type="match status" value="1"/>
</dbReference>
<dbReference type="PANTHER" id="PTHR12558">
    <property type="entry name" value="CELL DIVISION CYCLE 16,23,27"/>
    <property type="match status" value="1"/>
</dbReference>
<feature type="transmembrane region" description="Helical" evidence="1">
    <location>
        <begin position="75"/>
        <end position="93"/>
    </location>
</feature>
<dbReference type="SMART" id="SM00028">
    <property type="entry name" value="TPR"/>
    <property type="match status" value="2"/>
</dbReference>
<dbReference type="InterPro" id="IPR019734">
    <property type="entry name" value="TPR_rpt"/>
</dbReference>
<proteinExistence type="predicted"/>
<name>X0ZBU3_9ZZZZ</name>
<dbReference type="InterPro" id="IPR011990">
    <property type="entry name" value="TPR-like_helical_dom_sf"/>
</dbReference>
<comment type="caution">
    <text evidence="2">The sequence shown here is derived from an EMBL/GenBank/DDBJ whole genome shotgun (WGS) entry which is preliminary data.</text>
</comment>
<organism evidence="2">
    <name type="scientific">marine sediment metagenome</name>
    <dbReference type="NCBI Taxonomy" id="412755"/>
    <lineage>
        <taxon>unclassified sequences</taxon>
        <taxon>metagenomes</taxon>
        <taxon>ecological metagenomes</taxon>
    </lineage>
</organism>
<feature type="transmembrane region" description="Helical" evidence="1">
    <location>
        <begin position="12"/>
        <end position="29"/>
    </location>
</feature>
<feature type="transmembrane region" description="Helical" evidence="1">
    <location>
        <begin position="35"/>
        <end position="54"/>
    </location>
</feature>
<gene>
    <name evidence="2" type="ORF">S01H4_01111</name>
</gene>
<protein>
    <submittedName>
        <fullName evidence="2">Uncharacterized protein</fullName>
    </submittedName>
</protein>
<dbReference type="AlphaFoldDB" id="X0ZBU3"/>
<dbReference type="PROSITE" id="PS50005">
    <property type="entry name" value="TPR"/>
    <property type="match status" value="2"/>
</dbReference>
<keyword evidence="1" id="KW-0472">Membrane</keyword>
<feature type="non-terminal residue" evidence="2">
    <location>
        <position position="208"/>
    </location>
</feature>
<dbReference type="PROSITE" id="PS50293">
    <property type="entry name" value="TPR_REGION"/>
    <property type="match status" value="1"/>
</dbReference>
<reference evidence="2" key="1">
    <citation type="journal article" date="2014" name="Front. Microbiol.">
        <title>High frequency of phylogenetically diverse reductive dehalogenase-homologous genes in deep subseafloor sedimentary metagenomes.</title>
        <authorList>
            <person name="Kawai M."/>
            <person name="Futagami T."/>
            <person name="Toyoda A."/>
            <person name="Takaki Y."/>
            <person name="Nishi S."/>
            <person name="Hori S."/>
            <person name="Arai W."/>
            <person name="Tsubouchi T."/>
            <person name="Morono Y."/>
            <person name="Uchiyama I."/>
            <person name="Ito T."/>
            <person name="Fujiyama A."/>
            <person name="Inagaki F."/>
            <person name="Takami H."/>
        </authorList>
    </citation>
    <scope>NUCLEOTIDE SEQUENCE</scope>
    <source>
        <strain evidence="2">Expedition CK06-06</strain>
    </source>
</reference>
<dbReference type="PANTHER" id="PTHR12558:SF13">
    <property type="entry name" value="CELL DIVISION CYCLE PROTEIN 27 HOMOLOG"/>
    <property type="match status" value="1"/>
</dbReference>
<sequence>MSKKNTLFKSTNLTIFCVLLLLFLIPFFIFIGNKYIAEILADFAYGFLVLSLIFNIKEQIKQKNNSKKRIKIFSVLLILFILFLFFFFSIRFLNERNMIKTYEKRFANASIYFDKGEAYLKNQDYDNAIRELEHAIEIDDRNFKSYYLLGRAFYKKGDYESARNFLLHAVGLRSDDFSSNILLAVVFENLGDYDKAITQYIIAKDLRP</sequence>
<dbReference type="Pfam" id="PF12895">
    <property type="entry name" value="ANAPC3"/>
    <property type="match status" value="1"/>
</dbReference>
<evidence type="ECO:0000313" key="2">
    <source>
        <dbReference type="EMBL" id="GAG67025.1"/>
    </source>
</evidence>
<dbReference type="SUPFAM" id="SSF48452">
    <property type="entry name" value="TPR-like"/>
    <property type="match status" value="1"/>
</dbReference>
<accession>X0ZBU3</accession>
<keyword evidence="1" id="KW-0812">Transmembrane</keyword>
<evidence type="ECO:0000256" key="1">
    <source>
        <dbReference type="SAM" id="Phobius"/>
    </source>
</evidence>
<dbReference type="EMBL" id="BART01000188">
    <property type="protein sequence ID" value="GAG67025.1"/>
    <property type="molecule type" value="Genomic_DNA"/>
</dbReference>
<keyword evidence="1" id="KW-1133">Transmembrane helix</keyword>